<name>A0A9X0U319_9BACT</name>
<proteinExistence type="predicted"/>
<sequence>MAEKTMVDKAGETVGVGIAMASDVAGAIKTAIGTG</sequence>
<dbReference type="AlphaFoldDB" id="A0A9X0U319"/>
<organism evidence="1 2">
    <name type="scientific">Tunturiibacter gelidiferens</name>
    <dbReference type="NCBI Taxonomy" id="3069689"/>
    <lineage>
        <taxon>Bacteria</taxon>
        <taxon>Pseudomonadati</taxon>
        <taxon>Acidobacteriota</taxon>
        <taxon>Terriglobia</taxon>
        <taxon>Terriglobales</taxon>
        <taxon>Acidobacteriaceae</taxon>
        <taxon>Tunturiibacter</taxon>
    </lineage>
</organism>
<keyword evidence="1" id="KW-0689">Ribosomal protein</keyword>
<dbReference type="Proteomes" id="UP000535182">
    <property type="component" value="Unassembled WGS sequence"/>
</dbReference>
<dbReference type="EMBL" id="JACHEB010000003">
    <property type="protein sequence ID" value="MBB5327879.1"/>
    <property type="molecule type" value="Genomic_DNA"/>
</dbReference>
<evidence type="ECO:0000313" key="2">
    <source>
        <dbReference type="Proteomes" id="UP000535182"/>
    </source>
</evidence>
<protein>
    <submittedName>
        <fullName evidence="1">Ribosomal protein S5</fullName>
    </submittedName>
</protein>
<gene>
    <name evidence="1" type="ORF">HDF14_001485</name>
</gene>
<reference evidence="1 2" key="1">
    <citation type="submission" date="2020-08" db="EMBL/GenBank/DDBJ databases">
        <title>Genomic Encyclopedia of Type Strains, Phase IV (KMG-V): Genome sequencing to study the core and pangenomes of soil and plant-associated prokaryotes.</title>
        <authorList>
            <person name="Whitman W."/>
        </authorList>
    </citation>
    <scope>NUCLEOTIDE SEQUENCE [LARGE SCALE GENOMIC DNA]</scope>
    <source>
        <strain evidence="1 2">X5P2</strain>
    </source>
</reference>
<dbReference type="GO" id="GO:0005840">
    <property type="term" value="C:ribosome"/>
    <property type="evidence" value="ECO:0007669"/>
    <property type="project" value="UniProtKB-KW"/>
</dbReference>
<evidence type="ECO:0000313" key="1">
    <source>
        <dbReference type="EMBL" id="MBB5327879.1"/>
    </source>
</evidence>
<keyword evidence="1" id="KW-0687">Ribonucleoprotein</keyword>
<comment type="caution">
    <text evidence="1">The sequence shown here is derived from an EMBL/GenBank/DDBJ whole genome shotgun (WGS) entry which is preliminary data.</text>
</comment>
<accession>A0A9X0U319</accession>
<keyword evidence="2" id="KW-1185">Reference proteome</keyword>